<sequence>MPSIEILIIADTHNEWPYSPETPAPKVDAFIHCGDLTQYGGLSDFQRAIDNIKVVDAELKLIIAGNHDVDIDPAWPDEFAEDEDDVEVGANCLSLLRSQKEHGIHYLDEGTHTFTLQDGRSFTVYASPYTPKFGTFASLYGKDDDRFNEGAHKMQEDVDIVISHGPPAFPPFEGYKLDVSERDEHCGCEKLAKALERVKPRLACFGHIHKGRGAATMGWKAGKLWSEVDAADQSVVPLSVKGDQTVLVNGAVFGEGRGWLVDFEA</sequence>
<dbReference type="OrthoDB" id="630188at2759"/>
<dbReference type="Gene3D" id="3.60.21.10">
    <property type="match status" value="1"/>
</dbReference>
<proteinExistence type="predicted"/>
<dbReference type="PANTHER" id="PTHR12905">
    <property type="entry name" value="METALLOPHOSPHOESTERASE"/>
    <property type="match status" value="1"/>
</dbReference>
<protein>
    <recommendedName>
        <fullName evidence="1">Calcineurin-like phosphoesterase domain-containing protein</fullName>
    </recommendedName>
</protein>
<dbReference type="PANTHER" id="PTHR12905:SF0">
    <property type="entry name" value="CALCINEURIN-LIKE PHOSPHOESTERASE DOMAIN-CONTAINING PROTEIN"/>
    <property type="match status" value="1"/>
</dbReference>
<dbReference type="Proteomes" id="UP001140562">
    <property type="component" value="Unassembled WGS sequence"/>
</dbReference>
<gene>
    <name evidence="2" type="ORF">N0V87_008428</name>
</gene>
<reference evidence="2" key="1">
    <citation type="submission" date="2022-10" db="EMBL/GenBank/DDBJ databases">
        <title>Tapping the CABI collections for fungal endophytes: first genome assemblies for Collariella, Neodidymelliopsis, Ascochyta clinopodiicola, Didymella pomorum, Didymosphaeria variabile, Neocosmospora piperis and Neocucurbitaria cava.</title>
        <authorList>
            <person name="Hill R."/>
        </authorList>
    </citation>
    <scope>NUCLEOTIDE SEQUENCE</scope>
    <source>
        <strain evidence="2">IMI 360193</strain>
    </source>
</reference>
<evidence type="ECO:0000259" key="1">
    <source>
        <dbReference type="Pfam" id="PF00149"/>
    </source>
</evidence>
<dbReference type="GO" id="GO:0016787">
    <property type="term" value="F:hydrolase activity"/>
    <property type="evidence" value="ECO:0007669"/>
    <property type="project" value="InterPro"/>
</dbReference>
<name>A0A9W8WTI4_9PLEO</name>
<dbReference type="Pfam" id="PF00149">
    <property type="entry name" value="Metallophos"/>
    <property type="match status" value="1"/>
</dbReference>
<feature type="domain" description="Calcineurin-like phosphoesterase" evidence="1">
    <location>
        <begin position="6"/>
        <end position="210"/>
    </location>
</feature>
<dbReference type="AlphaFoldDB" id="A0A9W8WTI4"/>
<comment type="caution">
    <text evidence="2">The sequence shown here is derived from an EMBL/GenBank/DDBJ whole genome shotgun (WGS) entry which is preliminary data.</text>
</comment>
<dbReference type="EMBL" id="JAPEUV010000120">
    <property type="protein sequence ID" value="KAJ4332373.1"/>
    <property type="molecule type" value="Genomic_DNA"/>
</dbReference>
<dbReference type="InterPro" id="IPR029052">
    <property type="entry name" value="Metallo-depent_PP-like"/>
</dbReference>
<evidence type="ECO:0000313" key="2">
    <source>
        <dbReference type="EMBL" id="KAJ4332373.1"/>
    </source>
</evidence>
<keyword evidence="3" id="KW-1185">Reference proteome</keyword>
<organism evidence="2 3">
    <name type="scientific">Didymella glomerata</name>
    <dbReference type="NCBI Taxonomy" id="749621"/>
    <lineage>
        <taxon>Eukaryota</taxon>
        <taxon>Fungi</taxon>
        <taxon>Dikarya</taxon>
        <taxon>Ascomycota</taxon>
        <taxon>Pezizomycotina</taxon>
        <taxon>Dothideomycetes</taxon>
        <taxon>Pleosporomycetidae</taxon>
        <taxon>Pleosporales</taxon>
        <taxon>Pleosporineae</taxon>
        <taxon>Didymellaceae</taxon>
        <taxon>Didymella</taxon>
    </lineage>
</organism>
<dbReference type="CDD" id="cd07379">
    <property type="entry name" value="MPP_239FB"/>
    <property type="match status" value="1"/>
</dbReference>
<dbReference type="InterPro" id="IPR004843">
    <property type="entry name" value="Calcineurin-like_PHP"/>
</dbReference>
<evidence type="ECO:0000313" key="3">
    <source>
        <dbReference type="Proteomes" id="UP001140562"/>
    </source>
</evidence>
<accession>A0A9W8WTI4</accession>
<dbReference type="InterPro" id="IPR051693">
    <property type="entry name" value="UPF0046_metallophosphoest"/>
</dbReference>
<dbReference type="SUPFAM" id="SSF56300">
    <property type="entry name" value="Metallo-dependent phosphatases"/>
    <property type="match status" value="1"/>
</dbReference>